<accession>A0A977XKN1</accession>
<feature type="transmembrane region" description="Helical" evidence="1">
    <location>
        <begin position="62"/>
        <end position="82"/>
    </location>
</feature>
<feature type="transmembrane region" description="Helical" evidence="1">
    <location>
        <begin position="277"/>
        <end position="300"/>
    </location>
</feature>
<dbReference type="NCBIfam" id="TIGR03753">
    <property type="entry name" value="blh_monoox"/>
    <property type="match status" value="1"/>
</dbReference>
<evidence type="ECO:0000256" key="1">
    <source>
        <dbReference type="SAM" id="Phobius"/>
    </source>
</evidence>
<dbReference type="EMBL" id="OP056329">
    <property type="protein sequence ID" value="UXP70936.1"/>
    <property type="molecule type" value="Genomic_DNA"/>
</dbReference>
<feature type="transmembrane region" description="Helical" evidence="1">
    <location>
        <begin position="123"/>
        <end position="140"/>
    </location>
</feature>
<name>A0A977XKN1_9BACT</name>
<dbReference type="GO" id="GO:0016702">
    <property type="term" value="F:oxidoreductase activity, acting on single donors with incorporation of molecular oxygen, incorporation of two atoms of oxygen"/>
    <property type="evidence" value="ECO:0007669"/>
    <property type="project" value="InterPro"/>
</dbReference>
<dbReference type="Pfam" id="PF15461">
    <property type="entry name" value="BCD"/>
    <property type="match status" value="1"/>
</dbReference>
<feature type="transmembrane region" description="Helical" evidence="1">
    <location>
        <begin position="88"/>
        <end position="103"/>
    </location>
</feature>
<evidence type="ECO:0000313" key="2">
    <source>
        <dbReference type="EMBL" id="UXP70936.1"/>
    </source>
</evidence>
<gene>
    <name evidence="2" type="ORF">tmp_000015</name>
</gene>
<organism evidence="2">
    <name type="scientific">uncultured Bdellovibrionales bacterium</name>
    <dbReference type="NCBI Taxonomy" id="395355"/>
    <lineage>
        <taxon>Bacteria</taxon>
        <taxon>Pseudomonadati</taxon>
        <taxon>Bdellovibrionota</taxon>
        <taxon>Bdellovibrionia</taxon>
        <taxon>Bdellovibrionales</taxon>
        <taxon>environmental samples</taxon>
    </lineage>
</organism>
<feature type="transmembrane region" description="Helical" evidence="1">
    <location>
        <begin position="12"/>
        <end position="31"/>
    </location>
</feature>
<feature type="transmembrane region" description="Helical" evidence="1">
    <location>
        <begin position="247"/>
        <end position="265"/>
    </location>
</feature>
<keyword evidence="1" id="KW-0472">Membrane</keyword>
<sequence>MQIVSSREEFQWLLLVLMGVLLSLLPASQLWLGCLGAVLLVGIPHGSLDIYLLWFKSKKKPLHFIASICKYIFIVILGLLFWKKFPELFWAFFFFAAIYHFGGSDEHPEILASITHKSVFKTLWVLSRGTLLVFAPFTFHPQKITTYLSYTVPTSFAAKLTTIAPFLFGYASIGFLFSTIICWKKSPLYSYRWILIKHLLSLFIIIALFVVADPLLSFSLYFCCHHSLSHSFRVLNRFQTRFRTMGTFLTVLGTTLCSIPLLFWVERQFAQRTTPDGMVTASFVAIAALTFPHLIVVNNLHKTLYRRIRFKELS</sequence>
<keyword evidence="1" id="KW-0812">Transmembrane</keyword>
<dbReference type="AlphaFoldDB" id="A0A977XKN1"/>
<dbReference type="PROSITE" id="PS51257">
    <property type="entry name" value="PROKAR_LIPOPROTEIN"/>
    <property type="match status" value="1"/>
</dbReference>
<keyword evidence="1" id="KW-1133">Transmembrane helix</keyword>
<dbReference type="InterPro" id="IPR022270">
    <property type="entry name" value="Blh_diox"/>
</dbReference>
<proteinExistence type="predicted"/>
<feature type="transmembrane region" description="Helical" evidence="1">
    <location>
        <begin position="160"/>
        <end position="183"/>
    </location>
</feature>
<reference evidence="2" key="1">
    <citation type="journal article" date="2022" name="bioRxiv">
        <title>Energy transfer in ubiquitous rhodopsin pumps with xanthophyll antennas.</title>
        <authorList>
            <person name="Chazan A."/>
            <person name="Das I."/>
            <person name="Fujiwara T."/>
            <person name="Murakoshi S."/>
            <person name="Shihoya W."/>
            <person name="Rozenberg A."/>
            <person name="Molina-Marquez A."/>
            <person name="Larom S."/>
            <person name="Pushkarev A."/>
            <person name="Malakar P."/>
            <person name="Ruhman S."/>
            <person name="Hasegawa M."/>
            <person name="Tsukamoto Y."/>
            <person name="Ishizuka T."/>
            <person name="Konno M."/>
            <person name="Nagata T."/>
            <person name="Inoue K."/>
            <person name="Mizuno Y."/>
            <person name="Katayama K."/>
            <person name="Abe-Yoshizumi R."/>
            <person name="Kandori H."/>
            <person name="Leon R.M."/>
            <person name="Yoshizawa S."/>
            <person name="Sheves M."/>
            <person name="Nureki O."/>
            <person name="Beja O."/>
        </authorList>
    </citation>
    <scope>NUCLEOTIDE SEQUENCE</scope>
</reference>
<protein>
    <submittedName>
        <fullName evidence="2">Brp/Blh family beta-carotene 15,15'-dioxygenase</fullName>
    </submittedName>
</protein>